<dbReference type="InterPro" id="IPR015884">
    <property type="entry name" value="Malic_enzyme_CS"/>
</dbReference>
<dbReference type="Gene3D" id="3.40.50.720">
    <property type="entry name" value="NAD(P)-binding Rossmann-like Domain"/>
    <property type="match status" value="1"/>
</dbReference>
<feature type="binding site" evidence="6">
    <location>
        <position position="202"/>
    </location>
    <ligand>
        <name>(S)-malate</name>
        <dbReference type="ChEBI" id="CHEBI:15589"/>
    </ligand>
</feature>
<feature type="active site" description="Proton donor" evidence="5">
    <location>
        <position position="149"/>
    </location>
</feature>
<feature type="domain" description="Malic enzyme N-terminal" evidence="10">
    <location>
        <begin position="126"/>
        <end position="306"/>
    </location>
</feature>
<feature type="binding site" evidence="7">
    <location>
        <position position="292"/>
    </location>
    <ligand>
        <name>a divalent metal cation</name>
        <dbReference type="ChEBI" id="CHEBI:60240"/>
    </ligand>
</feature>
<dbReference type="PANTHER" id="PTHR23406:SF90">
    <property type="entry name" value="MALIC ENZYME-RELATED"/>
    <property type="match status" value="1"/>
</dbReference>
<dbReference type="Gene3D" id="3.40.50.10380">
    <property type="entry name" value="Malic enzyme, N-terminal domain"/>
    <property type="match status" value="1"/>
</dbReference>
<dbReference type="GO" id="GO:0051287">
    <property type="term" value="F:NAD binding"/>
    <property type="evidence" value="ECO:0007669"/>
    <property type="project" value="InterPro"/>
</dbReference>
<dbReference type="InterPro" id="IPR036291">
    <property type="entry name" value="NAD(P)-bd_dom_sf"/>
</dbReference>
<reference evidence="11 12" key="1">
    <citation type="submission" date="2016-12" db="EMBL/GenBank/DDBJ databases">
        <authorList>
            <person name="Song W.-J."/>
            <person name="Kurnit D.M."/>
        </authorList>
    </citation>
    <scope>NUCLEOTIDE SEQUENCE [LARGE SCALE GENOMIC DNA]</scope>
    <source>
        <strain evidence="11 12">DSM 18488</strain>
    </source>
</reference>
<dbReference type="Pfam" id="PF03949">
    <property type="entry name" value="Malic_M"/>
    <property type="match status" value="1"/>
</dbReference>
<feature type="domain" description="Malic enzyme NAD-binding" evidence="9">
    <location>
        <begin position="316"/>
        <end position="567"/>
    </location>
</feature>
<comment type="cofactor">
    <cofactor evidence="1">
        <name>Mn(2+)</name>
        <dbReference type="ChEBI" id="CHEBI:29035"/>
    </cofactor>
</comment>
<gene>
    <name evidence="11" type="ORF">SAMN02745220_03119</name>
</gene>
<dbReference type="GO" id="GO:0046872">
    <property type="term" value="F:metal ion binding"/>
    <property type="evidence" value="ECO:0007669"/>
    <property type="project" value="UniProtKB-KW"/>
</dbReference>
<dbReference type="FunFam" id="3.40.50.720:FF:000060">
    <property type="entry name" value="Malic enzyme"/>
    <property type="match status" value="1"/>
</dbReference>
<keyword evidence="4" id="KW-0560">Oxidoreductase</keyword>
<dbReference type="SUPFAM" id="SSF51735">
    <property type="entry name" value="NAD(P)-binding Rossmann-fold domains"/>
    <property type="match status" value="1"/>
</dbReference>
<dbReference type="GO" id="GO:0006108">
    <property type="term" value="P:malate metabolic process"/>
    <property type="evidence" value="ECO:0007669"/>
    <property type="project" value="TreeGrafter"/>
</dbReference>
<comment type="similarity">
    <text evidence="2 8">Belongs to the malic enzymes family.</text>
</comment>
<feature type="binding site" evidence="7">
    <location>
        <position position="315"/>
    </location>
    <ligand>
        <name>a divalent metal cation</name>
        <dbReference type="ChEBI" id="CHEBI:60240"/>
    </ligand>
</feature>
<feature type="binding site" evidence="6">
    <location>
        <position position="454"/>
    </location>
    <ligand>
        <name>(S)-malate</name>
        <dbReference type="ChEBI" id="CHEBI:15589"/>
    </ligand>
</feature>
<dbReference type="STRING" id="1121416.SAMN02745220_03119"/>
<protein>
    <submittedName>
        <fullName evidence="11">Malate dehydrogenase (Oxaloacetate-decarboxylating)(NADP+)</fullName>
    </submittedName>
</protein>
<dbReference type="InterPro" id="IPR012302">
    <property type="entry name" value="Malic_NAD-bd"/>
</dbReference>
<dbReference type="PANTHER" id="PTHR23406">
    <property type="entry name" value="MALIC ENZYME-RELATED"/>
    <property type="match status" value="1"/>
</dbReference>
<dbReference type="GO" id="GO:0004473">
    <property type="term" value="F:malate dehydrogenase (decarboxylating) (NADP+) activity"/>
    <property type="evidence" value="ECO:0007669"/>
    <property type="project" value="TreeGrafter"/>
</dbReference>
<dbReference type="Proteomes" id="UP000184603">
    <property type="component" value="Unassembled WGS sequence"/>
</dbReference>
<evidence type="ECO:0000259" key="10">
    <source>
        <dbReference type="SMART" id="SM01274"/>
    </source>
</evidence>
<evidence type="ECO:0000256" key="3">
    <source>
        <dbReference type="ARBA" id="ARBA00022723"/>
    </source>
</evidence>
<keyword evidence="12" id="KW-1185">Reference proteome</keyword>
<dbReference type="InterPro" id="IPR037062">
    <property type="entry name" value="Malic_N_dom_sf"/>
</dbReference>
<accession>A0A1M7YB82</accession>
<dbReference type="SMART" id="SM00919">
    <property type="entry name" value="Malic_M"/>
    <property type="match status" value="1"/>
</dbReference>
<feature type="binding site" evidence="6">
    <location>
        <position position="498"/>
    </location>
    <ligand>
        <name>(S)-malate</name>
        <dbReference type="ChEBI" id="CHEBI:15589"/>
    </ligand>
</feature>
<evidence type="ECO:0000256" key="1">
    <source>
        <dbReference type="ARBA" id="ARBA00001936"/>
    </source>
</evidence>
<dbReference type="NCBIfam" id="NF010052">
    <property type="entry name" value="PRK13529.1"/>
    <property type="match status" value="1"/>
</dbReference>
<evidence type="ECO:0000256" key="2">
    <source>
        <dbReference type="ARBA" id="ARBA00008785"/>
    </source>
</evidence>
<dbReference type="CDD" id="cd05312">
    <property type="entry name" value="NAD_bind_1_malic_enz"/>
    <property type="match status" value="1"/>
</dbReference>
<sequence>MYKVSHDKQDIVIRFEKDLADEEVLSKFLGHISLQSLLQKSKGIGASDNIRSKTKIGNFPKNFDLLRNPSLNKGTAFTIEEREQLGLSGLLPPKVHTIDEQVERILYNLRKKPTDMERYIFLTSLQDRNKTLFYRVLIDNIEDLMPIVYTPTVGQACLEYGQIFRRPRGIYITPNDSGKIADLLGNWPHKDIRVIVVTDGERILGLGDLGADGMGIPAGKLALYTACGGIHPSLSLPVTIDVGTNNETLLNDPLYIGMKHPRIRGQVYQDLVDEFIMAAQQVYPGVLIQFEDFANNNAFNFLQKYRDDICCFNDDIQGTASVTLAGLFSAMRITGGSLADQRFLFLGAGEAGIGTGDLAVSAMMEDGLSLEEARKRCWFVDSKGLIVKSREGLSGHKLDYAHDHEPITDFLAAVEALKPTAIIGVSGQPKRFNQAVVEAMSRINERPIIFSLSNPTSKAECTAEEAYNWSDGRAIFASGSPFDQVVYKGKKFLPAQGNNVYIFPGVGMGVMASRASQVTNEMFLAAARTVAKEVSETDLRIGRIFPPLPRIREVSLAIAVEVAEIAYRQGLASVSRPDNLEEYIAGLMYEPEYTSYV</sequence>
<dbReference type="InterPro" id="IPR012301">
    <property type="entry name" value="Malic_N_dom"/>
</dbReference>
<dbReference type="SMART" id="SM01274">
    <property type="entry name" value="malic"/>
    <property type="match status" value="1"/>
</dbReference>
<evidence type="ECO:0000256" key="7">
    <source>
        <dbReference type="PIRSR" id="PIRSR000106-3"/>
    </source>
</evidence>
<evidence type="ECO:0000256" key="8">
    <source>
        <dbReference type="RuleBase" id="RU003427"/>
    </source>
</evidence>
<dbReference type="PRINTS" id="PR00072">
    <property type="entry name" value="MALOXRDTASE"/>
</dbReference>
<proteinExistence type="inferred from homology"/>
<keyword evidence="3 7" id="KW-0479">Metal-binding</keyword>
<dbReference type="OrthoDB" id="3314528at2"/>
<dbReference type="FunFam" id="3.40.50.10380:FF:000004">
    <property type="entry name" value="Malic enzyme"/>
    <property type="match status" value="1"/>
</dbReference>
<feature type="active site" description="Proton acceptor" evidence="5">
    <location>
        <position position="220"/>
    </location>
</feature>
<organism evidence="11 12">
    <name type="scientific">Desulfopila aestuarii DSM 18488</name>
    <dbReference type="NCBI Taxonomy" id="1121416"/>
    <lineage>
        <taxon>Bacteria</taxon>
        <taxon>Pseudomonadati</taxon>
        <taxon>Thermodesulfobacteriota</taxon>
        <taxon>Desulfobulbia</taxon>
        <taxon>Desulfobulbales</taxon>
        <taxon>Desulfocapsaceae</taxon>
        <taxon>Desulfopila</taxon>
    </lineage>
</organism>
<feature type="binding site" evidence="7">
    <location>
        <position position="291"/>
    </location>
    <ligand>
        <name>a divalent metal cation</name>
        <dbReference type="ChEBI" id="CHEBI:60240"/>
    </ligand>
</feature>
<dbReference type="PROSITE" id="PS00331">
    <property type="entry name" value="MALIC_ENZYMES"/>
    <property type="match status" value="1"/>
</dbReference>
<evidence type="ECO:0000256" key="4">
    <source>
        <dbReference type="ARBA" id="ARBA00023002"/>
    </source>
</evidence>
<dbReference type="Pfam" id="PF00390">
    <property type="entry name" value="malic"/>
    <property type="match status" value="1"/>
</dbReference>
<dbReference type="InterPro" id="IPR046346">
    <property type="entry name" value="Aminoacid_DH-like_N_sf"/>
</dbReference>
<dbReference type="AlphaFoldDB" id="A0A1M7YB82"/>
<evidence type="ECO:0000256" key="6">
    <source>
        <dbReference type="PIRSR" id="PIRSR000106-2"/>
    </source>
</evidence>
<dbReference type="RefSeq" id="WP_084554044.1">
    <property type="nucleotide sequence ID" value="NZ_FRFE01000016.1"/>
</dbReference>
<evidence type="ECO:0000313" key="11">
    <source>
        <dbReference type="EMBL" id="SHO49862.1"/>
    </source>
</evidence>
<dbReference type="SUPFAM" id="SSF53223">
    <property type="entry name" value="Aminoacid dehydrogenase-like, N-terminal domain"/>
    <property type="match status" value="1"/>
</dbReference>
<evidence type="ECO:0000256" key="5">
    <source>
        <dbReference type="PIRSR" id="PIRSR000106-1"/>
    </source>
</evidence>
<comment type="cofactor">
    <cofactor evidence="7">
        <name>Mg(2+)</name>
        <dbReference type="ChEBI" id="CHEBI:18420"/>
    </cofactor>
    <cofactor evidence="7">
        <name>Mn(2+)</name>
        <dbReference type="ChEBI" id="CHEBI:29035"/>
    </cofactor>
    <text evidence="7">Divalent metal cations. Prefers magnesium or manganese.</text>
</comment>
<evidence type="ECO:0000313" key="12">
    <source>
        <dbReference type="Proteomes" id="UP000184603"/>
    </source>
</evidence>
<name>A0A1M7YB82_9BACT</name>
<dbReference type="EMBL" id="FRFE01000016">
    <property type="protein sequence ID" value="SHO49862.1"/>
    <property type="molecule type" value="Genomic_DNA"/>
</dbReference>
<dbReference type="InterPro" id="IPR001891">
    <property type="entry name" value="Malic_OxRdtase"/>
</dbReference>
<evidence type="ECO:0000259" key="9">
    <source>
        <dbReference type="SMART" id="SM00919"/>
    </source>
</evidence>
<dbReference type="PIRSF" id="PIRSF000106">
    <property type="entry name" value="ME"/>
    <property type="match status" value="1"/>
</dbReference>